<accession>A0ABU7WNS0</accession>
<feature type="chain" id="PRO_5047299418" description="Lipoprotein" evidence="2">
    <location>
        <begin position="29"/>
        <end position="225"/>
    </location>
</feature>
<comment type="caution">
    <text evidence="3">The sequence shown here is derived from an EMBL/GenBank/DDBJ whole genome shotgun (WGS) entry which is preliminary data.</text>
</comment>
<evidence type="ECO:0000313" key="4">
    <source>
        <dbReference type="Proteomes" id="UP001348265"/>
    </source>
</evidence>
<keyword evidence="4" id="KW-1185">Reference proteome</keyword>
<feature type="region of interest" description="Disordered" evidence="1">
    <location>
        <begin position="32"/>
        <end position="68"/>
    </location>
</feature>
<feature type="compositionally biased region" description="Gly residues" evidence="1">
    <location>
        <begin position="41"/>
        <end position="53"/>
    </location>
</feature>
<dbReference type="Proteomes" id="UP001348265">
    <property type="component" value="Unassembled WGS sequence"/>
</dbReference>
<name>A0ABU7WNS0_9ACTN</name>
<reference evidence="3 4" key="1">
    <citation type="submission" date="2023-08" db="EMBL/GenBank/DDBJ databases">
        <authorList>
            <person name="Sharma P."/>
            <person name="Verma V."/>
            <person name="Mohan M.K."/>
            <person name="Dubey A.K."/>
        </authorList>
    </citation>
    <scope>NUCLEOTIDE SEQUENCE [LARGE SCALE GENOMIC DNA]</scope>
    <source>
        <strain evidence="3 4">ADP4</strain>
    </source>
</reference>
<sequence>MRRVKGFGSGTVGCLAAALLLVTLSACQRDGSGSAANGDGNAQGNGSGDGSGGAATTSPSPGATFLAPGTCSSRGRTVFYQVSCRSERAAALVLSRYDGPQAQGPLCPERTDFVLHISARRPASDKTSRENGDGAVPQGYACMRNLEAPHPGDPGGGGGPRTIVGDCVRPSRQGEVKETACDGSGAHAPQFTVTAAVRTRAACPSDTDLYVQLGGGAPVGCARRL</sequence>
<dbReference type="PROSITE" id="PS51257">
    <property type="entry name" value="PROKAR_LIPOPROTEIN"/>
    <property type="match status" value="1"/>
</dbReference>
<evidence type="ECO:0000313" key="3">
    <source>
        <dbReference type="EMBL" id="MEF3113158.1"/>
    </source>
</evidence>
<evidence type="ECO:0000256" key="2">
    <source>
        <dbReference type="SAM" id="SignalP"/>
    </source>
</evidence>
<gene>
    <name evidence="3" type="ORF">RB636_08075</name>
</gene>
<dbReference type="RefSeq" id="WP_331785881.1">
    <property type="nucleotide sequence ID" value="NZ_JAVFKM010000003.1"/>
</dbReference>
<feature type="signal peptide" evidence="2">
    <location>
        <begin position="1"/>
        <end position="28"/>
    </location>
</feature>
<proteinExistence type="predicted"/>
<evidence type="ECO:0008006" key="5">
    <source>
        <dbReference type="Google" id="ProtNLM"/>
    </source>
</evidence>
<keyword evidence="2" id="KW-0732">Signal</keyword>
<organism evidence="3 4">
    <name type="scientific">Streptomyces chrestomyceticus</name>
    <dbReference type="NCBI Taxonomy" id="68185"/>
    <lineage>
        <taxon>Bacteria</taxon>
        <taxon>Bacillati</taxon>
        <taxon>Actinomycetota</taxon>
        <taxon>Actinomycetes</taxon>
        <taxon>Kitasatosporales</taxon>
        <taxon>Streptomycetaceae</taxon>
        <taxon>Streptomyces</taxon>
    </lineage>
</organism>
<dbReference type="EMBL" id="JAVFKM010000003">
    <property type="protein sequence ID" value="MEF3113158.1"/>
    <property type="molecule type" value="Genomic_DNA"/>
</dbReference>
<protein>
    <recommendedName>
        <fullName evidence="5">Lipoprotein</fullName>
    </recommendedName>
</protein>
<feature type="compositionally biased region" description="Low complexity" evidence="1">
    <location>
        <begin position="54"/>
        <end position="64"/>
    </location>
</feature>
<evidence type="ECO:0000256" key="1">
    <source>
        <dbReference type="SAM" id="MobiDB-lite"/>
    </source>
</evidence>